<dbReference type="Proteomes" id="UP001216510">
    <property type="component" value="Chromosome"/>
</dbReference>
<dbReference type="InterPro" id="IPR002686">
    <property type="entry name" value="Transposase_17"/>
</dbReference>
<feature type="domain" description="Transposase IS200-like" evidence="1">
    <location>
        <begin position="9"/>
        <end position="124"/>
    </location>
</feature>
<protein>
    <submittedName>
        <fullName evidence="2">Transposase</fullName>
    </submittedName>
</protein>
<dbReference type="EMBL" id="CP119083">
    <property type="protein sequence ID" value="WEF35229.1"/>
    <property type="molecule type" value="Genomic_DNA"/>
</dbReference>
<dbReference type="SMART" id="SM01321">
    <property type="entry name" value="Y1_Tnp"/>
    <property type="match status" value="1"/>
</dbReference>
<evidence type="ECO:0000313" key="3">
    <source>
        <dbReference type="Proteomes" id="UP001216510"/>
    </source>
</evidence>
<dbReference type="Gene3D" id="3.30.70.1290">
    <property type="entry name" value="Transposase IS200-like"/>
    <property type="match status" value="1"/>
</dbReference>
<accession>A0ABY8BLQ9</accession>
<gene>
    <name evidence="2" type="ORF">PX653_10875</name>
</gene>
<dbReference type="SUPFAM" id="SSF143422">
    <property type="entry name" value="Transposase IS200-like"/>
    <property type="match status" value="1"/>
</dbReference>
<name>A0ABY8BLQ9_9BURK</name>
<organism evidence="2 3">
    <name type="scientific">Pseudoduganella chitinolytica</name>
    <dbReference type="NCBI Taxonomy" id="34070"/>
    <lineage>
        <taxon>Bacteria</taxon>
        <taxon>Pseudomonadati</taxon>
        <taxon>Pseudomonadota</taxon>
        <taxon>Betaproteobacteria</taxon>
        <taxon>Burkholderiales</taxon>
        <taxon>Oxalobacteraceae</taxon>
        <taxon>Telluria group</taxon>
        <taxon>Pseudoduganella</taxon>
    </lineage>
</organism>
<dbReference type="PANTHER" id="PTHR34322:SF2">
    <property type="entry name" value="TRANSPOSASE IS200-LIKE DOMAIN-CONTAINING PROTEIN"/>
    <property type="match status" value="1"/>
</dbReference>
<dbReference type="PANTHER" id="PTHR34322">
    <property type="entry name" value="TRANSPOSASE, Y1_TNP DOMAIN-CONTAINING"/>
    <property type="match status" value="1"/>
</dbReference>
<dbReference type="RefSeq" id="WP_277417895.1">
    <property type="nucleotide sequence ID" value="NZ_CP119083.1"/>
</dbReference>
<evidence type="ECO:0000313" key="2">
    <source>
        <dbReference type="EMBL" id="WEF35229.1"/>
    </source>
</evidence>
<reference evidence="2 3" key="1">
    <citation type="submission" date="2023-02" db="EMBL/GenBank/DDBJ databases">
        <title>Gemone sequence of Telluria chitinolytica ACM 3522T.</title>
        <authorList>
            <person name="Frediansyah A."/>
            <person name="Miess H."/>
            <person name="Gross H."/>
        </authorList>
    </citation>
    <scope>NUCLEOTIDE SEQUENCE [LARGE SCALE GENOMIC DNA]</scope>
    <source>
        <strain evidence="2 3">ACM 3522</strain>
    </source>
</reference>
<dbReference type="Pfam" id="PF01797">
    <property type="entry name" value="Y1_Tnp"/>
    <property type="match status" value="1"/>
</dbReference>
<proteinExistence type="predicted"/>
<dbReference type="InterPro" id="IPR036515">
    <property type="entry name" value="Transposase_17_sf"/>
</dbReference>
<keyword evidence="3" id="KW-1185">Reference proteome</keyword>
<sequence length="217" mass="24987">MPRQPRLLLQGLPLHIIQRGHNRQACFLREADFLIYLAMLREHARRTECSIHAYVLMTNHVHMLASFADVHRLPELIRLVGQQYAQYLNRRRHSSGTVWDGRYRSSPVPSERYLLVCQRYIELNPVRARMVISPGDYRWSSYRGNAGLVHDALLTPHELYARLGEDTSQRAEGYRALFGEPLTEAQLEALRRAANSNHIVPAPLREDEGPGVCPSRD</sequence>
<evidence type="ECO:0000259" key="1">
    <source>
        <dbReference type="SMART" id="SM01321"/>
    </source>
</evidence>